<evidence type="ECO:0000313" key="3">
    <source>
        <dbReference type="EMBL" id="CAD7080603.1"/>
    </source>
</evidence>
<feature type="compositionally biased region" description="Basic and acidic residues" evidence="1">
    <location>
        <begin position="43"/>
        <end position="64"/>
    </location>
</feature>
<dbReference type="EMBL" id="LR899010">
    <property type="protein sequence ID" value="CAD7080603.1"/>
    <property type="molecule type" value="Genomic_DNA"/>
</dbReference>
<feature type="compositionally biased region" description="Low complexity" evidence="1">
    <location>
        <begin position="186"/>
        <end position="201"/>
    </location>
</feature>
<feature type="compositionally biased region" description="Polar residues" evidence="1">
    <location>
        <begin position="254"/>
        <end position="270"/>
    </location>
</feature>
<name>A0A7R8UHB6_HERIL</name>
<dbReference type="Proteomes" id="UP000594454">
    <property type="component" value="Chromosome 2"/>
</dbReference>
<dbReference type="InParanoid" id="A0A7R8UHB6"/>
<reference evidence="3 4" key="1">
    <citation type="submission" date="2020-11" db="EMBL/GenBank/DDBJ databases">
        <authorList>
            <person name="Wallbank WR R."/>
            <person name="Pardo Diaz C."/>
            <person name="Kozak K."/>
            <person name="Martin S."/>
            <person name="Jiggins C."/>
            <person name="Moest M."/>
            <person name="Warren A I."/>
            <person name="Generalovic N T."/>
            <person name="Byers J.R.P. K."/>
            <person name="Montejo-Kovacevich G."/>
            <person name="Yen C E."/>
        </authorList>
    </citation>
    <scope>NUCLEOTIDE SEQUENCE [LARGE SCALE GENOMIC DNA]</scope>
</reference>
<feature type="domain" description="Small acidic protein-like" evidence="2">
    <location>
        <begin position="298"/>
        <end position="373"/>
    </location>
</feature>
<feature type="region of interest" description="Disordered" evidence="1">
    <location>
        <begin position="322"/>
        <end position="341"/>
    </location>
</feature>
<dbReference type="InterPro" id="IPR028124">
    <property type="entry name" value="SMAP_dom"/>
</dbReference>
<organism evidence="3 4">
    <name type="scientific">Hermetia illucens</name>
    <name type="common">Black soldier fly</name>
    <dbReference type="NCBI Taxonomy" id="343691"/>
    <lineage>
        <taxon>Eukaryota</taxon>
        <taxon>Metazoa</taxon>
        <taxon>Ecdysozoa</taxon>
        <taxon>Arthropoda</taxon>
        <taxon>Hexapoda</taxon>
        <taxon>Insecta</taxon>
        <taxon>Pterygota</taxon>
        <taxon>Neoptera</taxon>
        <taxon>Endopterygota</taxon>
        <taxon>Diptera</taxon>
        <taxon>Brachycera</taxon>
        <taxon>Stratiomyomorpha</taxon>
        <taxon>Stratiomyidae</taxon>
        <taxon>Hermetiinae</taxon>
        <taxon>Hermetia</taxon>
    </lineage>
</organism>
<dbReference type="AlphaFoldDB" id="A0A7R8UHB6"/>
<dbReference type="Pfam" id="PF15477">
    <property type="entry name" value="SMAP"/>
    <property type="match status" value="1"/>
</dbReference>
<dbReference type="OrthoDB" id="1928974at2759"/>
<dbReference type="PANTHER" id="PTHR22426">
    <property type="entry name" value="ARGININE_SERINE-RICH COILED-COIL PROTEIN 2"/>
    <property type="match status" value="1"/>
</dbReference>
<evidence type="ECO:0000313" key="4">
    <source>
        <dbReference type="Proteomes" id="UP000594454"/>
    </source>
</evidence>
<feature type="compositionally biased region" description="Basic and acidic residues" evidence="1">
    <location>
        <begin position="77"/>
        <end position="131"/>
    </location>
</feature>
<evidence type="ECO:0000259" key="2">
    <source>
        <dbReference type="Pfam" id="PF15477"/>
    </source>
</evidence>
<feature type="compositionally biased region" description="Polar residues" evidence="1">
    <location>
        <begin position="176"/>
        <end position="185"/>
    </location>
</feature>
<feature type="compositionally biased region" description="Basic and acidic residues" evidence="1">
    <location>
        <begin position="211"/>
        <end position="223"/>
    </location>
</feature>
<feature type="compositionally biased region" description="Polar residues" evidence="1">
    <location>
        <begin position="224"/>
        <end position="244"/>
    </location>
</feature>
<feature type="compositionally biased region" description="Basic and acidic residues" evidence="1">
    <location>
        <begin position="153"/>
        <end position="174"/>
    </location>
</feature>
<feature type="region of interest" description="Disordered" evidence="1">
    <location>
        <begin position="1"/>
        <end position="270"/>
    </location>
</feature>
<protein>
    <recommendedName>
        <fullName evidence="2">Small acidic protein-like domain-containing protein</fullName>
    </recommendedName>
</protein>
<dbReference type="PANTHER" id="PTHR22426:SF2">
    <property type="entry name" value="ARGININE_SERINE-RICH COILED-COIL PROTEIN 2"/>
    <property type="match status" value="1"/>
</dbReference>
<accession>A0A7R8UHB6</accession>
<feature type="compositionally biased region" description="Low complexity" evidence="1">
    <location>
        <begin position="29"/>
        <end position="39"/>
    </location>
</feature>
<keyword evidence="4" id="KW-1185">Reference proteome</keyword>
<gene>
    <name evidence="3" type="ORF">HERILL_LOCUS3749</name>
</gene>
<sequence>MDSIVGYKSDDEADSDTEQKHREANPPHSSASHISGSNSKRTTMRDSHDKDRYSPDRRRKESKADSSNSDRGNAARFKTERRDDWERSRDDWERPRNDWDRSREDRDRPYDRRHDNRDKDDRRRERYQDRHYRPRDHRGRGERDRRHWRSRSSSRDRYGNPDSPGDKRDKDRRRYSSQMNPSQDKSACSSNRNSSSSLSHSQDTNYNPGKASRDMDRLSDSKDQPFSPTTSKDFSYQSSANTSAAEAEQHQKAPSESPSALPSYYNPSVINPNKYAEQVQKRKLLWGNKKSDDTASKWGNAKFAQDADGKVASKFMRLMGIKDKPKPPAEEPAATGTNCSESINKQEEMFTSMEQQYEVARQATHTMRGVGLGFGSQSRPF</sequence>
<evidence type="ECO:0000256" key="1">
    <source>
        <dbReference type="SAM" id="MobiDB-lite"/>
    </source>
</evidence>
<proteinExistence type="predicted"/>